<reference evidence="2 3" key="1">
    <citation type="submission" date="2020-07" db="EMBL/GenBank/DDBJ databases">
        <title>Comparative genomics of pyrophilous fungi reveals a link between fire events and developmental genes.</title>
        <authorList>
            <consortium name="DOE Joint Genome Institute"/>
            <person name="Steindorff A.S."/>
            <person name="Carver A."/>
            <person name="Calhoun S."/>
            <person name="Stillman K."/>
            <person name="Liu H."/>
            <person name="Lipzen A."/>
            <person name="Pangilinan J."/>
            <person name="Labutti K."/>
            <person name="Bruns T.D."/>
            <person name="Grigoriev I.V."/>
        </authorList>
    </citation>
    <scope>NUCLEOTIDE SEQUENCE [LARGE SCALE GENOMIC DNA]</scope>
    <source>
        <strain evidence="2 3">CBS 144469</strain>
    </source>
</reference>
<dbReference type="AlphaFoldDB" id="A0A8H6H816"/>
<organism evidence="2 3">
    <name type="scientific">Ephemerocybe angulata</name>
    <dbReference type="NCBI Taxonomy" id="980116"/>
    <lineage>
        <taxon>Eukaryota</taxon>
        <taxon>Fungi</taxon>
        <taxon>Dikarya</taxon>
        <taxon>Basidiomycota</taxon>
        <taxon>Agaricomycotina</taxon>
        <taxon>Agaricomycetes</taxon>
        <taxon>Agaricomycetidae</taxon>
        <taxon>Agaricales</taxon>
        <taxon>Agaricineae</taxon>
        <taxon>Psathyrellaceae</taxon>
        <taxon>Ephemerocybe</taxon>
    </lineage>
</organism>
<evidence type="ECO:0000313" key="2">
    <source>
        <dbReference type="EMBL" id="KAF6741068.1"/>
    </source>
</evidence>
<keyword evidence="3" id="KW-1185">Reference proteome</keyword>
<proteinExistence type="predicted"/>
<name>A0A8H6H816_9AGAR</name>
<comment type="caution">
    <text evidence="2">The sequence shown here is derived from an EMBL/GenBank/DDBJ whole genome shotgun (WGS) entry which is preliminary data.</text>
</comment>
<protein>
    <submittedName>
        <fullName evidence="2">Uncharacterized protein</fullName>
    </submittedName>
</protein>
<accession>A0A8H6H816</accession>
<evidence type="ECO:0000256" key="1">
    <source>
        <dbReference type="SAM" id="MobiDB-lite"/>
    </source>
</evidence>
<feature type="non-terminal residue" evidence="2">
    <location>
        <position position="111"/>
    </location>
</feature>
<dbReference type="Proteomes" id="UP000521943">
    <property type="component" value="Unassembled WGS sequence"/>
</dbReference>
<gene>
    <name evidence="2" type="ORF">DFP72DRAFT_1181420</name>
</gene>
<feature type="region of interest" description="Disordered" evidence="1">
    <location>
        <begin position="61"/>
        <end position="84"/>
    </location>
</feature>
<evidence type="ECO:0000313" key="3">
    <source>
        <dbReference type="Proteomes" id="UP000521943"/>
    </source>
</evidence>
<feature type="compositionally biased region" description="Polar residues" evidence="1">
    <location>
        <begin position="64"/>
        <end position="84"/>
    </location>
</feature>
<sequence length="111" mass="12482">FFPYPPLLPSLSLVARCSLSTTTITGHDAPSHTQQRLNALDSQAQFLPEIAFRAPASPRRQLLNRPSSDVTNTGRLHSQSSTPYSGFRWRTPEAEYVYIRACDYELNFSPP</sequence>
<dbReference type="EMBL" id="JACGCI010000296">
    <property type="protein sequence ID" value="KAF6741068.1"/>
    <property type="molecule type" value="Genomic_DNA"/>
</dbReference>